<gene>
    <name evidence="1" type="ORF">H6G83_12750</name>
</gene>
<sequence length="276" mass="32728">MQARYITGYSKTEKTLIKNIKKYFDALNATYDQKFRVNPSNNYRIAEAYLAIDYELTINIKWEPSPQPKLLNFDIESNQDIDIDKLNDLIAEVAKNYFGKLTLVYSSCGRSRNLASFPLFIDLENVIRELIIKVMIYHYGTEWWDNAGINNDLLRKADRYKRNETNNLLHNYFDLHPIFYLDFTDLQQIIEDEDRKHTTNKPFQNIFDNYDQVDIIGKIGEARELRNRVMHGKYLTKENLNSLQSFCGQLHRFLILRNHVGDFHERKLHGNEFLSN</sequence>
<evidence type="ECO:0000313" key="1">
    <source>
        <dbReference type="EMBL" id="MBD2501458.1"/>
    </source>
</evidence>
<reference evidence="1 2" key="1">
    <citation type="journal article" date="2020" name="ISME J.">
        <title>Comparative genomics reveals insights into cyanobacterial evolution and habitat adaptation.</title>
        <authorList>
            <person name="Chen M.Y."/>
            <person name="Teng W.K."/>
            <person name="Zhao L."/>
            <person name="Hu C.X."/>
            <person name="Zhou Y.K."/>
            <person name="Han B.P."/>
            <person name="Song L.R."/>
            <person name="Shu W.S."/>
        </authorList>
    </citation>
    <scope>NUCLEOTIDE SEQUENCE [LARGE SCALE GENOMIC DNA]</scope>
    <source>
        <strain evidence="1 2">FACHB-119</strain>
    </source>
</reference>
<keyword evidence="2" id="KW-1185">Reference proteome</keyword>
<accession>A0ABR8D6U3</accession>
<dbReference type="EMBL" id="JACJSG010000015">
    <property type="protein sequence ID" value="MBD2501458.1"/>
    <property type="molecule type" value="Genomic_DNA"/>
</dbReference>
<comment type="caution">
    <text evidence="1">The sequence shown here is derived from an EMBL/GenBank/DDBJ whole genome shotgun (WGS) entry which is preliminary data.</text>
</comment>
<organism evidence="1 2">
    <name type="scientific">Anabaena azotica FACHB-119</name>
    <dbReference type="NCBI Taxonomy" id="947527"/>
    <lineage>
        <taxon>Bacteria</taxon>
        <taxon>Bacillati</taxon>
        <taxon>Cyanobacteriota</taxon>
        <taxon>Cyanophyceae</taxon>
        <taxon>Nostocales</taxon>
        <taxon>Nostocaceae</taxon>
        <taxon>Anabaena</taxon>
        <taxon>Anabaena azotica</taxon>
    </lineage>
</organism>
<name>A0ABR8D6U3_9NOST</name>
<dbReference type="RefSeq" id="WP_190472302.1">
    <property type="nucleotide sequence ID" value="NZ_JACJSG010000015.1"/>
</dbReference>
<proteinExistence type="predicted"/>
<dbReference type="Proteomes" id="UP000661112">
    <property type="component" value="Unassembled WGS sequence"/>
</dbReference>
<evidence type="ECO:0008006" key="3">
    <source>
        <dbReference type="Google" id="ProtNLM"/>
    </source>
</evidence>
<evidence type="ECO:0000313" key="2">
    <source>
        <dbReference type="Proteomes" id="UP000661112"/>
    </source>
</evidence>
<protein>
    <recommendedName>
        <fullName evidence="3">Apea-like HEPN domain-containing protein</fullName>
    </recommendedName>
</protein>